<reference evidence="3" key="2">
    <citation type="submission" date="2015-01" db="EMBL/GenBank/DDBJ databases">
        <title>Evolutionary Origins and Diversification of the Mycorrhizal Mutualists.</title>
        <authorList>
            <consortium name="DOE Joint Genome Institute"/>
            <consortium name="Mycorrhizal Genomics Consortium"/>
            <person name="Kohler A."/>
            <person name="Kuo A."/>
            <person name="Nagy L.G."/>
            <person name="Floudas D."/>
            <person name="Copeland A."/>
            <person name="Barry K.W."/>
            <person name="Cichocki N."/>
            <person name="Veneault-Fourrey C."/>
            <person name="LaButti K."/>
            <person name="Lindquist E.A."/>
            <person name="Lipzen A."/>
            <person name="Lundell T."/>
            <person name="Morin E."/>
            <person name="Murat C."/>
            <person name="Riley R."/>
            <person name="Ohm R."/>
            <person name="Sun H."/>
            <person name="Tunlid A."/>
            <person name="Henrissat B."/>
            <person name="Grigoriev I.V."/>
            <person name="Hibbett D.S."/>
            <person name="Martin F."/>
        </authorList>
    </citation>
    <scope>NUCLEOTIDE SEQUENCE [LARGE SCALE GENOMIC DNA]</scope>
    <source>
        <strain evidence="3">UH-Slu-Lm8-n1</strain>
    </source>
</reference>
<proteinExistence type="predicted"/>
<dbReference type="AlphaFoldDB" id="A0A0D0A9I6"/>
<organism evidence="2 3">
    <name type="scientific">Suillus luteus UH-Slu-Lm8-n1</name>
    <dbReference type="NCBI Taxonomy" id="930992"/>
    <lineage>
        <taxon>Eukaryota</taxon>
        <taxon>Fungi</taxon>
        <taxon>Dikarya</taxon>
        <taxon>Basidiomycota</taxon>
        <taxon>Agaricomycotina</taxon>
        <taxon>Agaricomycetes</taxon>
        <taxon>Agaricomycetidae</taxon>
        <taxon>Boletales</taxon>
        <taxon>Suillineae</taxon>
        <taxon>Suillaceae</taxon>
        <taxon>Suillus</taxon>
    </lineage>
</organism>
<protein>
    <submittedName>
        <fullName evidence="2">Uncharacterized protein</fullName>
    </submittedName>
</protein>
<keyword evidence="3" id="KW-1185">Reference proteome</keyword>
<dbReference type="EMBL" id="KN835153">
    <property type="protein sequence ID" value="KIK46870.1"/>
    <property type="molecule type" value="Genomic_DNA"/>
</dbReference>
<dbReference type="Proteomes" id="UP000054485">
    <property type="component" value="Unassembled WGS sequence"/>
</dbReference>
<evidence type="ECO:0000313" key="3">
    <source>
        <dbReference type="Proteomes" id="UP000054485"/>
    </source>
</evidence>
<dbReference type="HOGENOM" id="CLU_1653293_0_0_1"/>
<reference evidence="2 3" key="1">
    <citation type="submission" date="2014-04" db="EMBL/GenBank/DDBJ databases">
        <authorList>
            <consortium name="DOE Joint Genome Institute"/>
            <person name="Kuo A."/>
            <person name="Ruytinx J."/>
            <person name="Rineau F."/>
            <person name="Colpaert J."/>
            <person name="Kohler A."/>
            <person name="Nagy L.G."/>
            <person name="Floudas D."/>
            <person name="Copeland A."/>
            <person name="Barry K.W."/>
            <person name="Cichocki N."/>
            <person name="Veneault-Fourrey C."/>
            <person name="LaButti K."/>
            <person name="Lindquist E.A."/>
            <person name="Lipzen A."/>
            <person name="Lundell T."/>
            <person name="Morin E."/>
            <person name="Murat C."/>
            <person name="Sun H."/>
            <person name="Tunlid A."/>
            <person name="Henrissat B."/>
            <person name="Grigoriev I.V."/>
            <person name="Hibbett D.S."/>
            <person name="Martin F."/>
            <person name="Nordberg H.P."/>
            <person name="Cantor M.N."/>
            <person name="Hua S.X."/>
        </authorList>
    </citation>
    <scope>NUCLEOTIDE SEQUENCE [LARGE SCALE GENOMIC DNA]</scope>
    <source>
        <strain evidence="2 3">UH-Slu-Lm8-n1</strain>
    </source>
</reference>
<evidence type="ECO:0000256" key="1">
    <source>
        <dbReference type="SAM" id="MobiDB-lite"/>
    </source>
</evidence>
<dbReference type="InParanoid" id="A0A0D0A9I6"/>
<accession>A0A0D0A9I6</accession>
<name>A0A0D0A9I6_9AGAM</name>
<gene>
    <name evidence="2" type="ORF">CY34DRAFT_9344</name>
</gene>
<evidence type="ECO:0000313" key="2">
    <source>
        <dbReference type="EMBL" id="KIK46870.1"/>
    </source>
</evidence>
<dbReference type="OrthoDB" id="2677218at2759"/>
<sequence>MPPCLPEYLATIVKMLTNWQVGILDNLGLFNEFATHWVDLSGDLMVHHQHIDFYQYSWWKDRIDMILFEMPSQISLDEVLELYHEHIQQTPHVASGHPEAHRGSRPLVQQSPSDPGGSLGVGTQLQGWLEEKMTDGRLTLEDMARFEDPVDALHNVMAAS</sequence>
<feature type="region of interest" description="Disordered" evidence="1">
    <location>
        <begin position="92"/>
        <end position="122"/>
    </location>
</feature>